<keyword evidence="4" id="KW-0547">Nucleotide-binding</keyword>
<sequence>METERSPFSNERIIVQEGHFPVRLSPREEFVRSRSPSPEIPSLNRENVSCDKSEVTDVEKCEKSEEKEIVAETPVSVPSDPLDSSAKYRKYSNMVLKAAKEGKIFQVMYFFDVGRIKEELRNRGYIESPAHLFHTEEQQLPLEQLLELAEDGNEYERALLARLVGNYPPDYLWVPMPCYYHTFMNTPMLNKIYIRECDFGLKDGLCDLVAKLNENALMVDTDVKYPRSYVAYRRKKVEEFQSDFKFTTAANLLFYLYEHDIFEMFSDEGTIDQNTLDVLFKVILMHIKNCIEKRPNMPFTPEEYEWTRILKAANDIIKNGAKIKSVGEDFDIIRFYGGQVKFCAGEIMRVWPNRQFDGIKNVWLLKPAYSGQGYDIVLSDNEETIMSYVNNLKRRYIIQKYIEKPLLIHGHKFDIRQYFLVTIEDNELTAFSHPMASFKFASQPFSLDTFHEAVHITNSSIQQKYIASRYDESPLPRDHLWSIIEFKDYLTTIGLEHAWEELIYPQMKRALIAITVGSLPYIDLKPGRFELFGCDWIITDNFQVYLLEINYAPGLGYITPVSKVVCGTVMEDVVKVTVDWVKDRTANTGGFEIIYRTPIYKTLNSRYVNAADEEKRLSGRNKSATATWIKYIHNPTPIP</sequence>
<dbReference type="PANTHER" id="PTHR45870:SF2">
    <property type="entry name" value="TUBULIN MONOGLYCYLASE TTLL3"/>
    <property type="match status" value="1"/>
</dbReference>
<reference evidence="7" key="2">
    <citation type="submission" date="2018-07" db="EMBL/GenBank/DDBJ databases">
        <authorList>
            <person name="Quirk P.G."/>
            <person name="Krulwich T.A."/>
        </authorList>
    </citation>
    <scope>NUCLEOTIDE SEQUENCE</scope>
</reference>
<proteinExistence type="predicted"/>
<dbReference type="GO" id="GO:0005930">
    <property type="term" value="C:axoneme"/>
    <property type="evidence" value="ECO:0007669"/>
    <property type="project" value="TreeGrafter"/>
</dbReference>
<dbReference type="GO" id="GO:0003341">
    <property type="term" value="P:cilium movement"/>
    <property type="evidence" value="ECO:0007669"/>
    <property type="project" value="TreeGrafter"/>
</dbReference>
<evidence type="ECO:0000256" key="3">
    <source>
        <dbReference type="ARBA" id="ARBA00022598"/>
    </source>
</evidence>
<dbReference type="InterPro" id="IPR051437">
    <property type="entry name" value="TTLL_monoglycylase"/>
</dbReference>
<evidence type="ECO:0000256" key="5">
    <source>
        <dbReference type="ARBA" id="ARBA00022840"/>
    </source>
</evidence>
<evidence type="ECO:0000313" key="6">
    <source>
        <dbReference type="EMBL" id="SSX02768.1"/>
    </source>
</evidence>
<evidence type="ECO:0000256" key="2">
    <source>
        <dbReference type="ARBA" id="ARBA00022490"/>
    </source>
</evidence>
<keyword evidence="3" id="KW-0436">Ligase</keyword>
<name>A0A336M2A9_CULSO</name>
<organism evidence="7">
    <name type="scientific">Culicoides sonorensis</name>
    <name type="common">Biting midge</name>
    <dbReference type="NCBI Taxonomy" id="179676"/>
    <lineage>
        <taxon>Eukaryota</taxon>
        <taxon>Metazoa</taxon>
        <taxon>Ecdysozoa</taxon>
        <taxon>Arthropoda</taxon>
        <taxon>Hexapoda</taxon>
        <taxon>Insecta</taxon>
        <taxon>Pterygota</taxon>
        <taxon>Neoptera</taxon>
        <taxon>Endopterygota</taxon>
        <taxon>Diptera</taxon>
        <taxon>Nematocera</taxon>
        <taxon>Chironomoidea</taxon>
        <taxon>Ceratopogonidae</taxon>
        <taxon>Ceratopogoninae</taxon>
        <taxon>Culicoides</taxon>
        <taxon>Monoculicoides</taxon>
    </lineage>
</organism>
<protein>
    <submittedName>
        <fullName evidence="7">CSON008386 protein</fullName>
    </submittedName>
</protein>
<dbReference type="EMBL" id="UFQT01000316">
    <property type="protein sequence ID" value="SSX23139.1"/>
    <property type="molecule type" value="Genomic_DNA"/>
</dbReference>
<dbReference type="GO" id="GO:0070736">
    <property type="term" value="F:protein-glycine ligase activity, initiating"/>
    <property type="evidence" value="ECO:0007669"/>
    <property type="project" value="TreeGrafter"/>
</dbReference>
<dbReference type="SUPFAM" id="SSF56059">
    <property type="entry name" value="Glutathione synthetase ATP-binding domain-like"/>
    <property type="match status" value="1"/>
</dbReference>
<dbReference type="Pfam" id="PF03133">
    <property type="entry name" value="TTL"/>
    <property type="match status" value="1"/>
</dbReference>
<evidence type="ECO:0000313" key="7">
    <source>
        <dbReference type="EMBL" id="SSX23139.1"/>
    </source>
</evidence>
<dbReference type="GO" id="GO:0005524">
    <property type="term" value="F:ATP binding"/>
    <property type="evidence" value="ECO:0007669"/>
    <property type="project" value="UniProtKB-KW"/>
</dbReference>
<dbReference type="GO" id="GO:0060271">
    <property type="term" value="P:cilium assembly"/>
    <property type="evidence" value="ECO:0007669"/>
    <property type="project" value="TreeGrafter"/>
</dbReference>
<dbReference type="VEuPathDB" id="VectorBase:CSON008386"/>
<dbReference type="PROSITE" id="PS51221">
    <property type="entry name" value="TTL"/>
    <property type="match status" value="1"/>
</dbReference>
<dbReference type="InterPro" id="IPR004344">
    <property type="entry name" value="TTL/TTLL_fam"/>
</dbReference>
<dbReference type="Gene3D" id="3.30.470.20">
    <property type="entry name" value="ATP-grasp fold, B domain"/>
    <property type="match status" value="1"/>
</dbReference>
<dbReference type="PANTHER" id="PTHR45870">
    <property type="entry name" value="TUBULIN MONOGLYCYLASE TTLL3"/>
    <property type="match status" value="1"/>
</dbReference>
<dbReference type="GO" id="GO:0015630">
    <property type="term" value="C:microtubule cytoskeleton"/>
    <property type="evidence" value="ECO:0007669"/>
    <property type="project" value="TreeGrafter"/>
</dbReference>
<dbReference type="AlphaFoldDB" id="A0A336M2A9"/>
<reference evidence="6" key="1">
    <citation type="submission" date="2018-04" db="EMBL/GenBank/DDBJ databases">
        <authorList>
            <person name="Go L.Y."/>
            <person name="Mitchell J.A."/>
        </authorList>
    </citation>
    <scope>NUCLEOTIDE SEQUENCE</scope>
    <source>
        <tissue evidence="6">Whole organism</tissue>
    </source>
</reference>
<keyword evidence="5" id="KW-0067">ATP-binding</keyword>
<evidence type="ECO:0000256" key="1">
    <source>
        <dbReference type="ARBA" id="ARBA00004496"/>
    </source>
</evidence>
<comment type="subcellular location">
    <subcellularLocation>
        <location evidence="1">Cytoplasm</location>
    </subcellularLocation>
</comment>
<dbReference type="EMBL" id="UFQS01000316">
    <property type="protein sequence ID" value="SSX02768.1"/>
    <property type="molecule type" value="Genomic_DNA"/>
</dbReference>
<evidence type="ECO:0000256" key="4">
    <source>
        <dbReference type="ARBA" id="ARBA00022741"/>
    </source>
</evidence>
<keyword evidence="2" id="KW-0963">Cytoplasm</keyword>
<accession>A0A336M2A9</accession>
<gene>
    <name evidence="7" type="primary">CSON008386</name>
</gene>